<dbReference type="Pfam" id="PF11518">
    <property type="entry name" value="DUF3221"/>
    <property type="match status" value="1"/>
</dbReference>
<name>A0ABX8F5P1_9BACI</name>
<evidence type="ECO:0000256" key="1">
    <source>
        <dbReference type="SAM" id="Phobius"/>
    </source>
</evidence>
<organism evidence="2 3">
    <name type="scientific">Cytobacillus gottheilii</name>
    <dbReference type="NCBI Taxonomy" id="859144"/>
    <lineage>
        <taxon>Bacteria</taxon>
        <taxon>Bacillati</taxon>
        <taxon>Bacillota</taxon>
        <taxon>Bacilli</taxon>
        <taxon>Bacillales</taxon>
        <taxon>Bacillaceae</taxon>
        <taxon>Cytobacillus</taxon>
    </lineage>
</organism>
<proteinExistence type="predicted"/>
<dbReference type="Proteomes" id="UP000679247">
    <property type="component" value="Chromosome"/>
</dbReference>
<keyword evidence="3" id="KW-1185">Reference proteome</keyword>
<dbReference type="InterPro" id="IPR012340">
    <property type="entry name" value="NA-bd_OB-fold"/>
</dbReference>
<dbReference type="RefSeq" id="WP_214473894.1">
    <property type="nucleotide sequence ID" value="NZ_CP071709.1"/>
</dbReference>
<keyword evidence="1" id="KW-0472">Membrane</keyword>
<feature type="transmembrane region" description="Helical" evidence="1">
    <location>
        <begin position="6"/>
        <end position="23"/>
    </location>
</feature>
<reference evidence="2 3" key="1">
    <citation type="submission" date="2021-03" db="EMBL/GenBank/DDBJ databases">
        <title>The first data on the complete genome of the tetrodotoxin-producing bacterium.</title>
        <authorList>
            <person name="Melnikova D.I."/>
            <person name="Nijland R."/>
            <person name="Magarlamov T.Y."/>
        </authorList>
    </citation>
    <scope>NUCLEOTIDE SEQUENCE [LARGE SCALE GENOMIC DNA]</scope>
    <source>
        <strain evidence="2 3">1839</strain>
    </source>
</reference>
<evidence type="ECO:0000313" key="3">
    <source>
        <dbReference type="Proteomes" id="UP000679247"/>
    </source>
</evidence>
<keyword evidence="1" id="KW-0812">Transmembrane</keyword>
<gene>
    <name evidence="2" type="ORF">J1899_11885</name>
</gene>
<sequence length="112" mass="12832">MKKPIITLIFIVTALFFIWFFNLRTTEGYVINSADSSILVIESASAHEIKEKTQTELDEFYQFEGSSYDIPALNKFTKSKYKTGQKVKIYWHGSVMESAPSQIKGTILIIKK</sequence>
<dbReference type="InterPro" id="IPR021598">
    <property type="entry name" value="DUF3221"/>
</dbReference>
<evidence type="ECO:0000313" key="2">
    <source>
        <dbReference type="EMBL" id="QVY59766.1"/>
    </source>
</evidence>
<keyword evidence="1" id="KW-1133">Transmembrane helix</keyword>
<dbReference type="Gene3D" id="2.40.50.140">
    <property type="entry name" value="Nucleic acid-binding proteins"/>
    <property type="match status" value="1"/>
</dbReference>
<dbReference type="EMBL" id="CP071709">
    <property type="protein sequence ID" value="QVY59766.1"/>
    <property type="molecule type" value="Genomic_DNA"/>
</dbReference>
<protein>
    <submittedName>
        <fullName evidence="2">DUF3221 domain-containing protein</fullName>
    </submittedName>
</protein>
<accession>A0ABX8F5P1</accession>